<dbReference type="PANTHER" id="PTHR23302">
    <property type="entry name" value="TRANSMEMBRANE CHANNEL-RELATED"/>
    <property type="match status" value="1"/>
</dbReference>
<comment type="subcellular location">
    <subcellularLocation>
        <location evidence="1">Membrane</location>
        <topology evidence="1">Multi-pass membrane protein</topology>
    </subcellularLocation>
</comment>
<dbReference type="PANTHER" id="PTHR23302:SF24">
    <property type="entry name" value="TMC DOMAIN-CONTAINING PROTEIN"/>
    <property type="match status" value="1"/>
</dbReference>
<evidence type="ECO:0000256" key="1">
    <source>
        <dbReference type="ARBA" id="ARBA00004141"/>
    </source>
</evidence>
<evidence type="ECO:0000256" key="2">
    <source>
        <dbReference type="ARBA" id="ARBA00006510"/>
    </source>
</evidence>
<keyword evidence="4 6" id="KW-1133">Transmembrane helix</keyword>
<dbReference type="InterPro" id="IPR038900">
    <property type="entry name" value="TMC"/>
</dbReference>
<evidence type="ECO:0000259" key="7">
    <source>
        <dbReference type="Pfam" id="PF07810"/>
    </source>
</evidence>
<accession>A7SUG1</accession>
<evidence type="ECO:0000256" key="4">
    <source>
        <dbReference type="ARBA" id="ARBA00022989"/>
    </source>
</evidence>
<sequence>MQGVRGISRWKVMKLGALSWWRSFVTGLREWKYAMELWRGHLKQVEGQFGSGVVSYFSFLRWLLFLNLLIFALEFGFVVLPTVVICTSWNQESHMNNITGCSYQKPVSTNQSLQLGDVPNAVLQFFTGQGWIGTTLMFYSNYPSKRLISEEGVTYNLPLAYLLTGGCTLILCFFLMITNLMGNLKDSYIESEGMFNSYANKVFAVWDYCISEEIAARHKHRIIVQDINSDIAEEQRKRRVQNRTRKQKCALYSSRIAVNFIVVPALWYVSFVVIIQAIFNPEDLDFTDKGQSNMERILASYGSSLLIALAITIPNLLLPLLFEFLSIFEDWSAEVELALNLWRRVFVKLPSVAALMILLYINIDKKTKKKSRNQHYRLEACEQCWEDELAAQMYMLVWMDFFVVILTTLGLETLRKVFYNKFSCFRRIGMQQFDIPRNVLDLVYGQCLILLGGFFSPLLPALGVIKLFLLFYVKKVSLMYNNTLPDRPYQGAKSTYIFTLLLLFTFFMTCGLVGWGVTRVPPSLCGPFRNANCDLSTSILSILSAEVSKWPEWLHQAVFYMSTAAFILPITLLVLVCLHYFRSVAKAHRCVIGMLKDHLAFETKIKQQLLKKL</sequence>
<dbReference type="EMBL" id="DS469813">
    <property type="protein sequence ID" value="EDO32630.1"/>
    <property type="molecule type" value="Genomic_DNA"/>
</dbReference>
<feature type="non-terminal residue" evidence="8">
    <location>
        <position position="613"/>
    </location>
</feature>
<feature type="transmembrane region" description="Helical" evidence="6">
    <location>
        <begin position="393"/>
        <end position="411"/>
    </location>
</feature>
<dbReference type="InterPro" id="IPR012496">
    <property type="entry name" value="TMC_dom"/>
</dbReference>
<dbReference type="PhylomeDB" id="A7SUG1"/>
<dbReference type="STRING" id="45351.A7SUG1"/>
<comment type="similarity">
    <text evidence="2">Belongs to the TMC family.</text>
</comment>
<feature type="transmembrane region" description="Helical" evidence="6">
    <location>
        <begin position="300"/>
        <end position="325"/>
    </location>
</feature>
<feature type="transmembrane region" description="Helical" evidence="6">
    <location>
        <begin position="62"/>
        <end position="85"/>
    </location>
</feature>
<reference evidence="8 9" key="1">
    <citation type="journal article" date="2007" name="Science">
        <title>Sea anemone genome reveals ancestral eumetazoan gene repertoire and genomic organization.</title>
        <authorList>
            <person name="Putnam N.H."/>
            <person name="Srivastava M."/>
            <person name="Hellsten U."/>
            <person name="Dirks B."/>
            <person name="Chapman J."/>
            <person name="Salamov A."/>
            <person name="Terry A."/>
            <person name="Shapiro H."/>
            <person name="Lindquist E."/>
            <person name="Kapitonov V.V."/>
            <person name="Jurka J."/>
            <person name="Genikhovich G."/>
            <person name="Grigoriev I.V."/>
            <person name="Lucas S.M."/>
            <person name="Steele R.E."/>
            <person name="Finnerty J.R."/>
            <person name="Technau U."/>
            <person name="Martindale M.Q."/>
            <person name="Rokhsar D.S."/>
        </authorList>
    </citation>
    <scope>NUCLEOTIDE SEQUENCE [LARGE SCALE GENOMIC DNA]</scope>
    <source>
        <strain evidence="9">CH2 X CH6</strain>
    </source>
</reference>
<dbReference type="HOGENOM" id="CLU_013958_1_1_1"/>
<dbReference type="InParanoid" id="A7SUG1"/>
<protein>
    <recommendedName>
        <fullName evidence="7">TMC domain-containing protein</fullName>
    </recommendedName>
</protein>
<evidence type="ECO:0000256" key="6">
    <source>
        <dbReference type="SAM" id="Phobius"/>
    </source>
</evidence>
<feature type="transmembrane region" description="Helical" evidence="6">
    <location>
        <begin position="443"/>
        <end position="473"/>
    </location>
</feature>
<keyword evidence="9" id="KW-1185">Reference proteome</keyword>
<feature type="transmembrane region" description="Helical" evidence="6">
    <location>
        <begin position="256"/>
        <end position="279"/>
    </location>
</feature>
<dbReference type="AlphaFoldDB" id="A7SUG1"/>
<dbReference type="Pfam" id="PF07810">
    <property type="entry name" value="TMC"/>
    <property type="match status" value="1"/>
</dbReference>
<feature type="transmembrane region" description="Helical" evidence="6">
    <location>
        <begin position="345"/>
        <end position="363"/>
    </location>
</feature>
<feature type="transmembrane region" description="Helical" evidence="6">
    <location>
        <begin position="557"/>
        <end position="581"/>
    </location>
</feature>
<evidence type="ECO:0000256" key="3">
    <source>
        <dbReference type="ARBA" id="ARBA00022692"/>
    </source>
</evidence>
<dbReference type="KEGG" id="nve:5503792"/>
<proteinExistence type="inferred from homology"/>
<keyword evidence="3 6" id="KW-0812">Transmembrane</keyword>
<organism evidence="8 9">
    <name type="scientific">Nematostella vectensis</name>
    <name type="common">Starlet sea anemone</name>
    <dbReference type="NCBI Taxonomy" id="45351"/>
    <lineage>
        <taxon>Eukaryota</taxon>
        <taxon>Metazoa</taxon>
        <taxon>Cnidaria</taxon>
        <taxon>Anthozoa</taxon>
        <taxon>Hexacorallia</taxon>
        <taxon>Actiniaria</taxon>
        <taxon>Edwardsiidae</taxon>
        <taxon>Nematostella</taxon>
    </lineage>
</organism>
<feature type="domain" description="TMC" evidence="7">
    <location>
        <begin position="384"/>
        <end position="491"/>
    </location>
</feature>
<feature type="transmembrane region" description="Helical" evidence="6">
    <location>
        <begin position="494"/>
        <end position="517"/>
    </location>
</feature>
<evidence type="ECO:0000256" key="5">
    <source>
        <dbReference type="ARBA" id="ARBA00023136"/>
    </source>
</evidence>
<dbReference type="GO" id="GO:0008381">
    <property type="term" value="F:mechanosensitive monoatomic ion channel activity"/>
    <property type="evidence" value="ECO:0000318"/>
    <property type="project" value="GO_Central"/>
</dbReference>
<dbReference type="OrthoDB" id="1936208at2759"/>
<dbReference type="Proteomes" id="UP000001593">
    <property type="component" value="Unassembled WGS sequence"/>
</dbReference>
<dbReference type="FunCoup" id="A7SUG1">
    <property type="interactions" value="21"/>
</dbReference>
<evidence type="ECO:0000313" key="9">
    <source>
        <dbReference type="Proteomes" id="UP000001593"/>
    </source>
</evidence>
<feature type="transmembrane region" description="Helical" evidence="6">
    <location>
        <begin position="159"/>
        <end position="177"/>
    </location>
</feature>
<dbReference type="OMA" id="YIAVFYL"/>
<gene>
    <name evidence="8" type="ORF">NEMVEDRAFT_v1g132272</name>
</gene>
<evidence type="ECO:0000313" key="8">
    <source>
        <dbReference type="EMBL" id="EDO32630.1"/>
    </source>
</evidence>
<keyword evidence="5 6" id="KW-0472">Membrane</keyword>
<feature type="transmembrane region" description="Helical" evidence="6">
    <location>
        <begin position="121"/>
        <end position="139"/>
    </location>
</feature>
<dbReference type="eggNOG" id="ENOG502QPM8">
    <property type="taxonomic scope" value="Eukaryota"/>
</dbReference>
<dbReference type="GO" id="GO:0005886">
    <property type="term" value="C:plasma membrane"/>
    <property type="evidence" value="ECO:0007669"/>
    <property type="project" value="InterPro"/>
</dbReference>
<name>A7SUG1_NEMVE</name>